<proteinExistence type="predicted"/>
<name>A0A8J5WN19_ZIZPA</name>
<sequence length="131" mass="13902">MGSWLTYVVGFVFLAAVNSVVAVVHRSEEGDVAGVAFVAAAYLALAALFWCVLQHERAAAAENDGDDSPARTTRYKAGVWLLSTLLTTAFAWRVSGMMPWPPAAVVVWVMAASTVVGGFCVLFVCTHAAVH</sequence>
<comment type="caution">
    <text evidence="3">The sequence shown here is derived from an EMBL/GenBank/DDBJ whole genome shotgun (WGS) entry which is preliminary data.</text>
</comment>
<evidence type="ECO:0000313" key="3">
    <source>
        <dbReference type="EMBL" id="KAG8093950.1"/>
    </source>
</evidence>
<protein>
    <submittedName>
        <fullName evidence="3">Uncharacterized protein</fullName>
    </submittedName>
</protein>
<evidence type="ECO:0000256" key="2">
    <source>
        <dbReference type="SAM" id="SignalP"/>
    </source>
</evidence>
<gene>
    <name evidence="3" type="ORF">GUJ93_ZPchr0012g18986</name>
</gene>
<dbReference type="Proteomes" id="UP000729402">
    <property type="component" value="Unassembled WGS sequence"/>
</dbReference>
<feature type="transmembrane region" description="Helical" evidence="1">
    <location>
        <begin position="74"/>
        <end position="94"/>
    </location>
</feature>
<reference evidence="3" key="2">
    <citation type="submission" date="2021-02" db="EMBL/GenBank/DDBJ databases">
        <authorList>
            <person name="Kimball J.A."/>
            <person name="Haas M.W."/>
            <person name="Macchietto M."/>
            <person name="Kono T."/>
            <person name="Duquette J."/>
            <person name="Shao M."/>
        </authorList>
    </citation>
    <scope>NUCLEOTIDE SEQUENCE</scope>
    <source>
        <tissue evidence="3">Fresh leaf tissue</tissue>
    </source>
</reference>
<keyword evidence="4" id="KW-1185">Reference proteome</keyword>
<dbReference type="Pfam" id="PF20100">
    <property type="entry name" value="DUF6490"/>
    <property type="match status" value="1"/>
</dbReference>
<keyword evidence="1" id="KW-1133">Transmembrane helix</keyword>
<dbReference type="AlphaFoldDB" id="A0A8J5WN19"/>
<organism evidence="3 4">
    <name type="scientific">Zizania palustris</name>
    <name type="common">Northern wild rice</name>
    <dbReference type="NCBI Taxonomy" id="103762"/>
    <lineage>
        <taxon>Eukaryota</taxon>
        <taxon>Viridiplantae</taxon>
        <taxon>Streptophyta</taxon>
        <taxon>Embryophyta</taxon>
        <taxon>Tracheophyta</taxon>
        <taxon>Spermatophyta</taxon>
        <taxon>Magnoliopsida</taxon>
        <taxon>Liliopsida</taxon>
        <taxon>Poales</taxon>
        <taxon>Poaceae</taxon>
        <taxon>BOP clade</taxon>
        <taxon>Oryzoideae</taxon>
        <taxon>Oryzeae</taxon>
        <taxon>Zizaniinae</taxon>
        <taxon>Zizania</taxon>
    </lineage>
</organism>
<keyword evidence="2" id="KW-0732">Signal</keyword>
<dbReference type="PANTHER" id="PTHR46610:SF1">
    <property type="entry name" value="OS06G0147300 PROTEIN"/>
    <property type="match status" value="1"/>
</dbReference>
<feature type="transmembrane region" description="Helical" evidence="1">
    <location>
        <begin position="32"/>
        <end position="53"/>
    </location>
</feature>
<keyword evidence="1" id="KW-0472">Membrane</keyword>
<evidence type="ECO:0000313" key="4">
    <source>
        <dbReference type="Proteomes" id="UP000729402"/>
    </source>
</evidence>
<keyword evidence="1" id="KW-0812">Transmembrane</keyword>
<dbReference type="EMBL" id="JAAALK010000080">
    <property type="protein sequence ID" value="KAG8093950.1"/>
    <property type="molecule type" value="Genomic_DNA"/>
</dbReference>
<dbReference type="PANTHER" id="PTHR46610">
    <property type="entry name" value="OS05G0181300 PROTEIN"/>
    <property type="match status" value="1"/>
</dbReference>
<feature type="chain" id="PRO_5035212253" evidence="2">
    <location>
        <begin position="23"/>
        <end position="131"/>
    </location>
</feature>
<accession>A0A8J5WN19</accession>
<evidence type="ECO:0000256" key="1">
    <source>
        <dbReference type="SAM" id="Phobius"/>
    </source>
</evidence>
<feature type="signal peptide" evidence="2">
    <location>
        <begin position="1"/>
        <end position="22"/>
    </location>
</feature>
<reference evidence="3" key="1">
    <citation type="journal article" date="2021" name="bioRxiv">
        <title>Whole Genome Assembly and Annotation of Northern Wild Rice, Zizania palustris L., Supports a Whole Genome Duplication in the Zizania Genus.</title>
        <authorList>
            <person name="Haas M."/>
            <person name="Kono T."/>
            <person name="Macchietto M."/>
            <person name="Millas R."/>
            <person name="McGilp L."/>
            <person name="Shao M."/>
            <person name="Duquette J."/>
            <person name="Hirsch C.N."/>
            <person name="Kimball J."/>
        </authorList>
    </citation>
    <scope>NUCLEOTIDE SEQUENCE</scope>
    <source>
        <tissue evidence="3">Fresh leaf tissue</tissue>
    </source>
</reference>
<dbReference type="InterPro" id="IPR045501">
    <property type="entry name" value="DUF6490"/>
</dbReference>
<feature type="transmembrane region" description="Helical" evidence="1">
    <location>
        <begin position="106"/>
        <end position="130"/>
    </location>
</feature>